<reference evidence="4" key="1">
    <citation type="submission" date="2016-10" db="EMBL/GenBank/DDBJ databases">
        <authorList>
            <person name="Varghese N."/>
        </authorList>
    </citation>
    <scope>NUCLEOTIDE SEQUENCE [LARGE SCALE GENOMIC DNA]</scope>
    <source>
        <strain evidence="4">GAS106B</strain>
    </source>
</reference>
<organism evidence="3 4">
    <name type="scientific">Paraburkholderia fungorum</name>
    <dbReference type="NCBI Taxonomy" id="134537"/>
    <lineage>
        <taxon>Bacteria</taxon>
        <taxon>Pseudomonadati</taxon>
        <taxon>Pseudomonadota</taxon>
        <taxon>Betaproteobacteria</taxon>
        <taxon>Burkholderiales</taxon>
        <taxon>Burkholderiaceae</taxon>
        <taxon>Paraburkholderia</taxon>
    </lineage>
</organism>
<dbReference type="GO" id="GO:0016787">
    <property type="term" value="F:hydrolase activity"/>
    <property type="evidence" value="ECO:0007669"/>
    <property type="project" value="UniProtKB-KW"/>
</dbReference>
<dbReference type="Pfam" id="PF00561">
    <property type="entry name" value="Abhydrolase_1"/>
    <property type="match status" value="1"/>
</dbReference>
<evidence type="ECO:0000313" key="3">
    <source>
        <dbReference type="EMBL" id="SDR54669.1"/>
    </source>
</evidence>
<name>A0A1H1JY23_9BURK</name>
<dbReference type="RefSeq" id="WP_074774239.1">
    <property type="nucleotide sequence ID" value="NZ_FNKP01000004.1"/>
</dbReference>
<dbReference type="Gene3D" id="3.40.50.1820">
    <property type="entry name" value="alpha/beta hydrolase"/>
    <property type="match status" value="1"/>
</dbReference>
<dbReference type="AlphaFoldDB" id="A0A1H1JY23"/>
<dbReference type="InterPro" id="IPR000639">
    <property type="entry name" value="Epox_hydrolase-like"/>
</dbReference>
<gene>
    <name evidence="3" type="ORF">SAMN05443245_7479</name>
</gene>
<dbReference type="SUPFAM" id="SSF53474">
    <property type="entry name" value="alpha/beta-Hydrolases"/>
    <property type="match status" value="1"/>
</dbReference>
<dbReference type="OrthoDB" id="2987348at2"/>
<dbReference type="PRINTS" id="PR00412">
    <property type="entry name" value="EPOXHYDRLASE"/>
</dbReference>
<dbReference type="Proteomes" id="UP000183487">
    <property type="component" value="Unassembled WGS sequence"/>
</dbReference>
<dbReference type="InterPro" id="IPR000073">
    <property type="entry name" value="AB_hydrolase_1"/>
</dbReference>
<keyword evidence="1" id="KW-0378">Hydrolase</keyword>
<feature type="domain" description="AB hydrolase-1" evidence="2">
    <location>
        <begin position="27"/>
        <end position="318"/>
    </location>
</feature>
<protein>
    <submittedName>
        <fullName evidence="3">Pimeloyl-ACP methyl ester carboxylesterase</fullName>
    </submittedName>
</protein>
<evidence type="ECO:0000259" key="2">
    <source>
        <dbReference type="Pfam" id="PF00561"/>
    </source>
</evidence>
<sequence>MTELSARTFTSPRHTTHYWECGPADGPVMVFIHGWPGIGLMWRAQLEAFSAEGWRCVAPDMRGYGGSSSPTAPEAYALSEIVQDMVEFHDHLGGRPAIWVGHDWGSPVVGTLAAQHSDRSRGQVLISVPYFPDGFALPSLLPLIDRQLYPLHLHPDGQWDYYRFYLTHFEQTVSDFEADLSAALASLYRPGNPASAGMVSPSALITNNGGRYGSAHRAPATPPDPTMWPSADFDALVQSFRDSGFRPANSWYLNDAVNIAYTSTAPDNGRLHQPVLFVNGDWDAICDINRGRLGEPMHASCTDLSVANLPAGHWLPLERKAELVQSIRAWLKAHAL</sequence>
<accession>A0A1H1JY23</accession>
<dbReference type="EMBL" id="FNKP01000004">
    <property type="protein sequence ID" value="SDR54669.1"/>
    <property type="molecule type" value="Genomic_DNA"/>
</dbReference>
<dbReference type="PANTHER" id="PTHR43329">
    <property type="entry name" value="EPOXIDE HYDROLASE"/>
    <property type="match status" value="1"/>
</dbReference>
<dbReference type="InterPro" id="IPR029058">
    <property type="entry name" value="AB_hydrolase_fold"/>
</dbReference>
<proteinExistence type="predicted"/>
<evidence type="ECO:0000256" key="1">
    <source>
        <dbReference type="ARBA" id="ARBA00022801"/>
    </source>
</evidence>
<evidence type="ECO:0000313" key="4">
    <source>
        <dbReference type="Proteomes" id="UP000183487"/>
    </source>
</evidence>
<keyword evidence="4" id="KW-1185">Reference proteome</keyword>